<dbReference type="Gene3D" id="3.30.1370.70">
    <property type="entry name" value="Scaffold protein Nfu/NifU, N-terminal domain"/>
    <property type="match status" value="1"/>
</dbReference>
<evidence type="ECO:0000256" key="1">
    <source>
        <dbReference type="SAM" id="MobiDB-lite"/>
    </source>
</evidence>
<evidence type="ECO:0000313" key="4">
    <source>
        <dbReference type="Proteomes" id="UP000317835"/>
    </source>
</evidence>
<protein>
    <submittedName>
        <fullName evidence="3">Fe/S biogenesis protein NfuA</fullName>
    </submittedName>
</protein>
<dbReference type="SUPFAM" id="SSF117916">
    <property type="entry name" value="Fe-S cluster assembly (FSCA) domain-like"/>
    <property type="match status" value="1"/>
</dbReference>
<sequence>MAGSPKVLASISESMSIRAEPIDARRCRFVADRPLDPGRWAYFSDRSHTLGSPLADRLLAVDGVAAVLIMHDAVIVTRISGGGPPLIGPGLARLRRLLGDSKAGLDSWPALGKRVGAEIRRHVAGGEPAVSPAAHAAMPSPTELADRIRAVLGEHVNPVLAGHGGGVELVEVRDNVAHLRMGGGCQGCGLADTTLRLGVEAVLRDHVPHLGLIYDLTDHRAGTAPYHRPGSGRPGRSPMAGRRPADREPGRG</sequence>
<name>A0A518GV61_9BACT</name>
<feature type="region of interest" description="Disordered" evidence="1">
    <location>
        <begin position="221"/>
        <end position="252"/>
    </location>
</feature>
<dbReference type="GO" id="GO:0051536">
    <property type="term" value="F:iron-sulfur cluster binding"/>
    <property type="evidence" value="ECO:0007669"/>
    <property type="project" value="InterPro"/>
</dbReference>
<accession>A0A518GV61</accession>
<evidence type="ECO:0000313" key="3">
    <source>
        <dbReference type="EMBL" id="QDV32473.1"/>
    </source>
</evidence>
<feature type="compositionally biased region" description="Basic and acidic residues" evidence="1">
    <location>
        <begin position="243"/>
        <end position="252"/>
    </location>
</feature>
<evidence type="ECO:0000259" key="2">
    <source>
        <dbReference type="Pfam" id="PF01106"/>
    </source>
</evidence>
<reference evidence="3 4" key="1">
    <citation type="submission" date="2019-02" db="EMBL/GenBank/DDBJ databases">
        <title>Deep-cultivation of Planctomycetes and their phenomic and genomic characterization uncovers novel biology.</title>
        <authorList>
            <person name="Wiegand S."/>
            <person name="Jogler M."/>
            <person name="Boedeker C."/>
            <person name="Pinto D."/>
            <person name="Vollmers J."/>
            <person name="Rivas-Marin E."/>
            <person name="Kohn T."/>
            <person name="Peeters S.H."/>
            <person name="Heuer A."/>
            <person name="Rast P."/>
            <person name="Oberbeckmann S."/>
            <person name="Bunk B."/>
            <person name="Jeske O."/>
            <person name="Meyerdierks A."/>
            <person name="Storesund J.E."/>
            <person name="Kallscheuer N."/>
            <person name="Luecker S."/>
            <person name="Lage O.M."/>
            <person name="Pohl T."/>
            <person name="Merkel B.J."/>
            <person name="Hornburger P."/>
            <person name="Mueller R.-W."/>
            <person name="Bruemmer F."/>
            <person name="Labrenz M."/>
            <person name="Spormann A.M."/>
            <person name="Op den Camp H."/>
            <person name="Overmann J."/>
            <person name="Amann R."/>
            <person name="Jetten M.S.M."/>
            <person name="Mascher T."/>
            <person name="Medema M.H."/>
            <person name="Devos D.P."/>
            <person name="Kaster A.-K."/>
            <person name="Ovreas L."/>
            <person name="Rohde M."/>
            <person name="Galperin M.Y."/>
            <person name="Jogler C."/>
        </authorList>
    </citation>
    <scope>NUCLEOTIDE SEQUENCE [LARGE SCALE GENOMIC DNA]</scope>
    <source>
        <strain evidence="3 4">ElP</strain>
    </source>
</reference>
<dbReference type="AlphaFoldDB" id="A0A518GV61"/>
<dbReference type="InterPro" id="IPR001075">
    <property type="entry name" value="NIF_FeS_clus_asmbl_NifU_C"/>
</dbReference>
<dbReference type="GO" id="GO:0016226">
    <property type="term" value="P:iron-sulfur cluster assembly"/>
    <property type="evidence" value="ECO:0007669"/>
    <property type="project" value="InterPro"/>
</dbReference>
<dbReference type="PANTHER" id="PTHR11178">
    <property type="entry name" value="IRON-SULFUR CLUSTER SCAFFOLD PROTEIN NFU-RELATED"/>
    <property type="match status" value="1"/>
</dbReference>
<dbReference type="PANTHER" id="PTHR11178:SF51">
    <property type="entry name" value="FE_S BIOGENESIS PROTEIN NFUA"/>
    <property type="match status" value="1"/>
</dbReference>
<dbReference type="InterPro" id="IPR036498">
    <property type="entry name" value="Nfu/NifU_N_sf"/>
</dbReference>
<dbReference type="InterPro" id="IPR034904">
    <property type="entry name" value="FSCA_dom_sf"/>
</dbReference>
<gene>
    <name evidence="3" type="primary">nfuA_1</name>
    <name evidence="3" type="ORF">ElP_03060</name>
</gene>
<dbReference type="EMBL" id="CP036426">
    <property type="protein sequence ID" value="QDV32473.1"/>
    <property type="molecule type" value="Genomic_DNA"/>
</dbReference>
<dbReference type="Pfam" id="PF01106">
    <property type="entry name" value="NifU"/>
    <property type="match status" value="1"/>
</dbReference>
<dbReference type="RefSeq" id="WP_231749392.1">
    <property type="nucleotide sequence ID" value="NZ_CP036426.1"/>
</dbReference>
<dbReference type="Proteomes" id="UP000317835">
    <property type="component" value="Chromosome"/>
</dbReference>
<keyword evidence="4" id="KW-1185">Reference proteome</keyword>
<dbReference type="KEGG" id="tpla:ElP_03060"/>
<dbReference type="Gene3D" id="3.30.300.130">
    <property type="entry name" value="Fe-S cluster assembly (FSCA)"/>
    <property type="match status" value="1"/>
</dbReference>
<proteinExistence type="predicted"/>
<feature type="domain" description="NIF system FeS cluster assembly NifU C-terminal" evidence="2">
    <location>
        <begin position="148"/>
        <end position="209"/>
    </location>
</feature>
<organism evidence="3 4">
    <name type="scientific">Tautonia plasticadhaerens</name>
    <dbReference type="NCBI Taxonomy" id="2527974"/>
    <lineage>
        <taxon>Bacteria</taxon>
        <taxon>Pseudomonadati</taxon>
        <taxon>Planctomycetota</taxon>
        <taxon>Planctomycetia</taxon>
        <taxon>Isosphaerales</taxon>
        <taxon>Isosphaeraceae</taxon>
        <taxon>Tautonia</taxon>
    </lineage>
</organism>
<dbReference type="GO" id="GO:0005506">
    <property type="term" value="F:iron ion binding"/>
    <property type="evidence" value="ECO:0007669"/>
    <property type="project" value="InterPro"/>
</dbReference>